<dbReference type="eggNOG" id="ENOG502RN67">
    <property type="taxonomic scope" value="Eukaryota"/>
</dbReference>
<evidence type="ECO:0000313" key="3">
    <source>
        <dbReference type="Proteomes" id="UP000002630"/>
    </source>
</evidence>
<reference evidence="2 3" key="1">
    <citation type="journal article" date="2010" name="Nature">
        <title>The Ectocarpus genome and the independent evolution of multicellularity in brown algae.</title>
        <authorList>
            <person name="Cock J.M."/>
            <person name="Sterck L."/>
            <person name="Rouze P."/>
            <person name="Scornet D."/>
            <person name="Allen A.E."/>
            <person name="Amoutzias G."/>
            <person name="Anthouard V."/>
            <person name="Artiguenave F."/>
            <person name="Aury J.M."/>
            <person name="Badger J.H."/>
            <person name="Beszteri B."/>
            <person name="Billiau K."/>
            <person name="Bonnet E."/>
            <person name="Bothwell J.H."/>
            <person name="Bowler C."/>
            <person name="Boyen C."/>
            <person name="Brownlee C."/>
            <person name="Carrano C.J."/>
            <person name="Charrier B."/>
            <person name="Cho G.Y."/>
            <person name="Coelho S.M."/>
            <person name="Collen J."/>
            <person name="Corre E."/>
            <person name="Da Silva C."/>
            <person name="Delage L."/>
            <person name="Delaroque N."/>
            <person name="Dittami S.M."/>
            <person name="Doulbeau S."/>
            <person name="Elias M."/>
            <person name="Farnham G."/>
            <person name="Gachon C.M."/>
            <person name="Gschloessl B."/>
            <person name="Heesch S."/>
            <person name="Jabbari K."/>
            <person name="Jubin C."/>
            <person name="Kawai H."/>
            <person name="Kimura K."/>
            <person name="Kloareg B."/>
            <person name="Kupper F.C."/>
            <person name="Lang D."/>
            <person name="Le Bail A."/>
            <person name="Leblanc C."/>
            <person name="Lerouge P."/>
            <person name="Lohr M."/>
            <person name="Lopez P.J."/>
            <person name="Martens C."/>
            <person name="Maumus F."/>
            <person name="Michel G."/>
            <person name="Miranda-Saavedra D."/>
            <person name="Morales J."/>
            <person name="Moreau H."/>
            <person name="Motomura T."/>
            <person name="Nagasato C."/>
            <person name="Napoli C.A."/>
            <person name="Nelson D.R."/>
            <person name="Nyvall-Collen P."/>
            <person name="Peters A.F."/>
            <person name="Pommier C."/>
            <person name="Potin P."/>
            <person name="Poulain J."/>
            <person name="Quesneville H."/>
            <person name="Read B."/>
            <person name="Rensing S.A."/>
            <person name="Ritter A."/>
            <person name="Rousvoal S."/>
            <person name="Samanta M."/>
            <person name="Samson G."/>
            <person name="Schroeder D.C."/>
            <person name="Segurens B."/>
            <person name="Strittmatter M."/>
            <person name="Tonon T."/>
            <person name="Tregear J.W."/>
            <person name="Valentin K."/>
            <person name="von Dassow P."/>
            <person name="Yamagishi T."/>
            <person name="Van de Peer Y."/>
            <person name="Wincker P."/>
        </authorList>
    </citation>
    <scope>NUCLEOTIDE SEQUENCE [LARGE SCALE GENOMIC DNA]</scope>
    <source>
        <strain evidence="3">Ec32 / CCAP1310/4</strain>
    </source>
</reference>
<dbReference type="EMBL" id="FN649760">
    <property type="protein sequence ID" value="CBJ30345.1"/>
    <property type="molecule type" value="Genomic_DNA"/>
</dbReference>
<feature type="domain" description="DRTGG" evidence="1">
    <location>
        <begin position="44"/>
        <end position="143"/>
    </location>
</feature>
<sequence>MSWDVPLLGVVPDESYLARPSLIDLEKIFKTKLLAGFENRRQPHYSIKHTHLAATDLHVFLEKLECAPPNPLVVTHCTRDDIVLGFLAHARNSKERGHSFGGAMVLTGLDLRPMDYVEELLKIHDIPVIVSNLSTFDTMDRIRSYTPKLHKEDEVRVRLAVSHYEPHIDFDTLLRPTDNSS</sequence>
<dbReference type="Pfam" id="PF07085">
    <property type="entry name" value="DRTGG"/>
    <property type="match status" value="1"/>
</dbReference>
<dbReference type="InParanoid" id="D7FP84"/>
<name>D7FP84_ECTSI</name>
<dbReference type="InterPro" id="IPR010766">
    <property type="entry name" value="DRTGG"/>
</dbReference>
<dbReference type="Proteomes" id="UP000002630">
    <property type="component" value="Unassembled WGS sequence"/>
</dbReference>
<dbReference type="OrthoDB" id="444127at2759"/>
<dbReference type="AlphaFoldDB" id="D7FP84"/>
<protein>
    <recommendedName>
        <fullName evidence="1">DRTGG domain-containing protein</fullName>
    </recommendedName>
</protein>
<accession>D7FP84</accession>
<organism evidence="2 3">
    <name type="scientific">Ectocarpus siliculosus</name>
    <name type="common">Brown alga</name>
    <name type="synonym">Conferva siliculosa</name>
    <dbReference type="NCBI Taxonomy" id="2880"/>
    <lineage>
        <taxon>Eukaryota</taxon>
        <taxon>Sar</taxon>
        <taxon>Stramenopiles</taxon>
        <taxon>Ochrophyta</taxon>
        <taxon>PX clade</taxon>
        <taxon>Phaeophyceae</taxon>
        <taxon>Ectocarpales</taxon>
        <taxon>Ectocarpaceae</taxon>
        <taxon>Ectocarpus</taxon>
    </lineage>
</organism>
<dbReference type="PANTHER" id="PTHR43356">
    <property type="entry name" value="PHOSPHATE ACETYLTRANSFERASE"/>
    <property type="match status" value="1"/>
</dbReference>
<keyword evidence="3" id="KW-1185">Reference proteome</keyword>
<evidence type="ECO:0000313" key="2">
    <source>
        <dbReference type="EMBL" id="CBJ30345.1"/>
    </source>
</evidence>
<proteinExistence type="predicted"/>
<dbReference type="SUPFAM" id="SSF75138">
    <property type="entry name" value="HprK N-terminal domain-like"/>
    <property type="match status" value="1"/>
</dbReference>
<evidence type="ECO:0000259" key="1">
    <source>
        <dbReference type="Pfam" id="PF07085"/>
    </source>
</evidence>
<dbReference type="Gene3D" id="3.40.1390.20">
    <property type="entry name" value="HprK N-terminal domain-like"/>
    <property type="match status" value="1"/>
</dbReference>
<gene>
    <name evidence="2" type="ORF">Esi_0187_0034</name>
</gene>
<dbReference type="InterPro" id="IPR050500">
    <property type="entry name" value="Phos_Acetyltrans/Butyryltrans"/>
</dbReference>
<dbReference type="STRING" id="2880.D7FP84"/>
<dbReference type="PANTHER" id="PTHR43356:SF2">
    <property type="entry name" value="PHOSPHATE ACETYLTRANSFERASE"/>
    <property type="match status" value="1"/>
</dbReference>
<dbReference type="InterPro" id="IPR028979">
    <property type="entry name" value="Ser_kin/Pase_Hpr-like_N_sf"/>
</dbReference>